<comment type="caution">
    <text evidence="2">The sequence shown here is derived from an EMBL/GenBank/DDBJ whole genome shotgun (WGS) entry which is preliminary data.</text>
</comment>
<accession>A0A6N2CDK8</accession>
<protein>
    <submittedName>
        <fullName evidence="2">Uncharacterized protein</fullName>
    </submittedName>
</protein>
<feature type="compositionally biased region" description="Basic and acidic residues" evidence="1">
    <location>
        <begin position="10"/>
        <end position="24"/>
    </location>
</feature>
<name>A0A6N2CDK8_SOLCI</name>
<organism evidence="2">
    <name type="scientific">Solanum chilense</name>
    <name type="common">Tomato</name>
    <name type="synonym">Lycopersicon chilense</name>
    <dbReference type="NCBI Taxonomy" id="4083"/>
    <lineage>
        <taxon>Eukaryota</taxon>
        <taxon>Viridiplantae</taxon>
        <taxon>Streptophyta</taxon>
        <taxon>Embryophyta</taxon>
        <taxon>Tracheophyta</taxon>
        <taxon>Spermatophyta</taxon>
        <taxon>Magnoliopsida</taxon>
        <taxon>eudicotyledons</taxon>
        <taxon>Gunneridae</taxon>
        <taxon>Pentapetalae</taxon>
        <taxon>asterids</taxon>
        <taxon>lamiids</taxon>
        <taxon>Solanales</taxon>
        <taxon>Solanaceae</taxon>
        <taxon>Solanoideae</taxon>
        <taxon>Solaneae</taxon>
        <taxon>Solanum</taxon>
        <taxon>Solanum subgen. Lycopersicon</taxon>
    </lineage>
</organism>
<evidence type="ECO:0000256" key="1">
    <source>
        <dbReference type="SAM" id="MobiDB-lite"/>
    </source>
</evidence>
<dbReference type="AlphaFoldDB" id="A0A6N2CDK8"/>
<sequence>NTQSRFNGRAADKRAEEKMAHVGDQDNQVPPQDTQVPPLEKVSMGYQVLNVPPPMIDGDIREAFLTLTQSMTSQTNVITSQVHVMIAQVTREVVPRVPQKARTMASHLRDFTSRSPRMFYGLRSDEDP</sequence>
<feature type="region of interest" description="Disordered" evidence="1">
    <location>
        <begin position="1"/>
        <end position="33"/>
    </location>
</feature>
<proteinExistence type="predicted"/>
<dbReference type="EMBL" id="RXGB01000102">
    <property type="protein sequence ID" value="TMX05235.1"/>
    <property type="molecule type" value="Genomic_DNA"/>
</dbReference>
<gene>
    <name evidence="2" type="ORF">EJD97_000310</name>
</gene>
<feature type="non-terminal residue" evidence="2">
    <location>
        <position position="1"/>
    </location>
</feature>
<reference evidence="2" key="1">
    <citation type="submission" date="2019-05" db="EMBL/GenBank/DDBJ databases">
        <title>The de novo reference genome and transcriptome assemblies of the wild tomato species Solanum chilense.</title>
        <authorList>
            <person name="Stam R."/>
            <person name="Nosenko T."/>
            <person name="Hoerger A.C."/>
            <person name="Stephan W."/>
            <person name="Seidel M.A."/>
            <person name="Kuhn J.M.M."/>
            <person name="Haberer G."/>
            <person name="Tellier A."/>
        </authorList>
    </citation>
    <scope>NUCLEOTIDE SEQUENCE</scope>
    <source>
        <tissue evidence="2">Mature leaves</tissue>
    </source>
</reference>
<evidence type="ECO:0000313" key="2">
    <source>
        <dbReference type="EMBL" id="TMX05235.1"/>
    </source>
</evidence>